<evidence type="ECO:0000256" key="4">
    <source>
        <dbReference type="ARBA" id="ARBA00022692"/>
    </source>
</evidence>
<dbReference type="EMBL" id="JABBKX010000002">
    <property type="protein sequence ID" value="NMJ41377.1"/>
    <property type="molecule type" value="Genomic_DNA"/>
</dbReference>
<keyword evidence="3 11" id="KW-1003">Cell membrane</keyword>
<dbReference type="InterPro" id="IPR023299">
    <property type="entry name" value="ATPase_P-typ_cyto_dom_N"/>
</dbReference>
<dbReference type="InterPro" id="IPR018303">
    <property type="entry name" value="ATPase_P-typ_P_site"/>
</dbReference>
<dbReference type="CDD" id="cd02094">
    <property type="entry name" value="P-type_ATPase_Cu-like"/>
    <property type="match status" value="1"/>
</dbReference>
<evidence type="ECO:0000256" key="5">
    <source>
        <dbReference type="ARBA" id="ARBA00022723"/>
    </source>
</evidence>
<proteinExistence type="inferred from homology"/>
<feature type="transmembrane region" description="Helical" evidence="11">
    <location>
        <begin position="763"/>
        <end position="781"/>
    </location>
</feature>
<dbReference type="Gene3D" id="3.30.70.100">
    <property type="match status" value="2"/>
</dbReference>
<protein>
    <submittedName>
        <fullName evidence="13">Heavy metal translocating P-type ATPase</fullName>
    </submittedName>
</protein>
<dbReference type="InterPro" id="IPR036163">
    <property type="entry name" value="HMA_dom_sf"/>
</dbReference>
<dbReference type="InterPro" id="IPR023214">
    <property type="entry name" value="HAD_sf"/>
</dbReference>
<dbReference type="FunFam" id="2.70.150.10:FF:000020">
    <property type="entry name" value="Copper-exporting P-type ATPase A"/>
    <property type="match status" value="1"/>
</dbReference>
<dbReference type="GO" id="GO:0005524">
    <property type="term" value="F:ATP binding"/>
    <property type="evidence" value="ECO:0007669"/>
    <property type="project" value="UniProtKB-UniRule"/>
</dbReference>
<feature type="transmembrane region" description="Helical" evidence="11">
    <location>
        <begin position="184"/>
        <end position="201"/>
    </location>
</feature>
<evidence type="ECO:0000256" key="3">
    <source>
        <dbReference type="ARBA" id="ARBA00022475"/>
    </source>
</evidence>
<dbReference type="PRINTS" id="PR00943">
    <property type="entry name" value="CUATPASE"/>
</dbReference>
<dbReference type="Gene3D" id="3.40.50.1000">
    <property type="entry name" value="HAD superfamily/HAD-like"/>
    <property type="match status" value="1"/>
</dbReference>
<keyword evidence="10 11" id="KW-0472">Membrane</keyword>
<dbReference type="GO" id="GO:0016887">
    <property type="term" value="F:ATP hydrolysis activity"/>
    <property type="evidence" value="ECO:0007669"/>
    <property type="project" value="InterPro"/>
</dbReference>
<accession>A0A848ECY9</accession>
<feature type="transmembrane region" description="Helical" evidence="11">
    <location>
        <begin position="221"/>
        <end position="238"/>
    </location>
</feature>
<dbReference type="InterPro" id="IPR001757">
    <property type="entry name" value="P_typ_ATPase"/>
</dbReference>
<comment type="subcellular location">
    <subcellularLocation>
        <location evidence="1">Cell membrane</location>
        <topology evidence="1">Multi-pass membrane protein</topology>
    </subcellularLocation>
</comment>
<evidence type="ECO:0000256" key="2">
    <source>
        <dbReference type="ARBA" id="ARBA00006024"/>
    </source>
</evidence>
<organism evidence="13 14">
    <name type="scientific">Neoroseomonas marina</name>
    <dbReference type="NCBI Taxonomy" id="1232220"/>
    <lineage>
        <taxon>Bacteria</taxon>
        <taxon>Pseudomonadati</taxon>
        <taxon>Pseudomonadota</taxon>
        <taxon>Alphaproteobacteria</taxon>
        <taxon>Acetobacterales</taxon>
        <taxon>Acetobacteraceae</taxon>
        <taxon>Neoroseomonas</taxon>
    </lineage>
</organism>
<dbReference type="GO" id="GO:0055070">
    <property type="term" value="P:copper ion homeostasis"/>
    <property type="evidence" value="ECO:0007669"/>
    <property type="project" value="TreeGrafter"/>
</dbReference>
<dbReference type="SUPFAM" id="SSF55008">
    <property type="entry name" value="HMA, heavy metal-associated domain"/>
    <property type="match status" value="2"/>
</dbReference>
<feature type="transmembrane region" description="Helical" evidence="11">
    <location>
        <begin position="738"/>
        <end position="757"/>
    </location>
</feature>
<keyword evidence="6 11" id="KW-0547">Nucleotide-binding</keyword>
<dbReference type="PRINTS" id="PR00119">
    <property type="entry name" value="CATATPASE"/>
</dbReference>
<evidence type="ECO:0000259" key="12">
    <source>
        <dbReference type="PROSITE" id="PS50846"/>
    </source>
</evidence>
<dbReference type="SFLD" id="SFLDF00027">
    <property type="entry name" value="p-type_atpase"/>
    <property type="match status" value="1"/>
</dbReference>
<keyword evidence="7 11" id="KW-0067">ATP-binding</keyword>
<dbReference type="Pfam" id="PF00702">
    <property type="entry name" value="Hydrolase"/>
    <property type="match status" value="1"/>
</dbReference>
<evidence type="ECO:0000313" key="14">
    <source>
        <dbReference type="Proteomes" id="UP000548582"/>
    </source>
</evidence>
<dbReference type="InterPro" id="IPR036412">
    <property type="entry name" value="HAD-like_sf"/>
</dbReference>
<sequence>MPEAPLSEPRLLLPVEGMTCAACALRVRRALTAVPGVASAEVNPASGQAEVRGTAPVGDLAVAVAKAGYRVPEVTFDLGVGGMTCASCVKRVEKALSRVPGVLEVSVNLATERAHLRAVAGTEEAALAAALTRAGYRLVAASEAAAEDPGASREKRDLLLAAALTAPFLVGMVGLPFGRDWMPGGWWQAVLATPVVFVLGARFWRAGWAGARAGTGNMDQLVAIGTGAAWGLSMWLLLRHGAAHAHHLYFEAAAVVVFFVLLGKWLEARAKRATGAAIRALLGLAPRTARRIEDGAEREVPAAALVVGDLVVVRPGERIPADGEVREGRSGVDESALTGESRAVEKEPGAKVATGTIALDGRLVIEVRAVGGETMLARVAALVAAAQASRAPVQKLVDRVSAIFVPVVLAIAAVTLAGWLLVGADAETAIITAVSVLVIACPCALGLATPAAIMAGTGAAARAGILVRDVDAIERAQGVTLVAFDKTGTLTEGKSRLAALHAAEGVTADDALRLAGALQAGSEHPLARAVVAASGAVPPAADFRALPGRGVEGVVEGRRIALGSPRLLAESGADAGALVAAADAEAAQGRSLAWLIEGDRALALFAFEDAPKPGAVAAIAGLRAMGIRTAMLSGDIRAAAEGVAAQLGIDTVAAEVLPDGKVDAVAAWQAEGARVAMVGDGVNDAPALAKAELGIAMGTGTDVAIEAAGITLLRGDPALVPAAIEVARRTHAKIRQNLVWAFGYNVVGLPLAAFGMLSPVVAGAAMAASSVSVLTSALLLARWRPKGDAR</sequence>
<dbReference type="Pfam" id="PF00122">
    <property type="entry name" value="E1-E2_ATPase"/>
    <property type="match status" value="1"/>
</dbReference>
<dbReference type="NCBIfam" id="TIGR01511">
    <property type="entry name" value="ATPase-IB1_Cu"/>
    <property type="match status" value="1"/>
</dbReference>
<name>A0A848ECY9_9PROT</name>
<evidence type="ECO:0000256" key="11">
    <source>
        <dbReference type="RuleBase" id="RU362081"/>
    </source>
</evidence>
<dbReference type="PROSITE" id="PS00154">
    <property type="entry name" value="ATPASE_E1_E2"/>
    <property type="match status" value="1"/>
</dbReference>
<dbReference type="SUPFAM" id="SSF56784">
    <property type="entry name" value="HAD-like"/>
    <property type="match status" value="1"/>
</dbReference>
<keyword evidence="4 11" id="KW-0812">Transmembrane</keyword>
<dbReference type="PANTHER" id="PTHR43520">
    <property type="entry name" value="ATP7, ISOFORM B"/>
    <property type="match status" value="1"/>
</dbReference>
<dbReference type="SUPFAM" id="SSF81665">
    <property type="entry name" value="Calcium ATPase, transmembrane domain M"/>
    <property type="match status" value="1"/>
</dbReference>
<keyword evidence="14" id="KW-1185">Reference proteome</keyword>
<dbReference type="AlphaFoldDB" id="A0A848ECY9"/>
<dbReference type="PROSITE" id="PS50846">
    <property type="entry name" value="HMA_2"/>
    <property type="match status" value="2"/>
</dbReference>
<keyword evidence="9 11" id="KW-1133">Transmembrane helix</keyword>
<evidence type="ECO:0000313" key="13">
    <source>
        <dbReference type="EMBL" id="NMJ41377.1"/>
    </source>
</evidence>
<dbReference type="InterPro" id="IPR008250">
    <property type="entry name" value="ATPase_P-typ_transduc_dom_A_sf"/>
</dbReference>
<dbReference type="NCBIfam" id="TIGR01494">
    <property type="entry name" value="ATPase_P-type"/>
    <property type="match status" value="1"/>
</dbReference>
<evidence type="ECO:0000256" key="1">
    <source>
        <dbReference type="ARBA" id="ARBA00004651"/>
    </source>
</evidence>
<dbReference type="NCBIfam" id="TIGR01525">
    <property type="entry name" value="ATPase-IB_hvy"/>
    <property type="match status" value="1"/>
</dbReference>
<dbReference type="SFLD" id="SFLDG00002">
    <property type="entry name" value="C1.7:_P-type_atpase_like"/>
    <property type="match status" value="1"/>
</dbReference>
<comment type="caution">
    <text evidence="13">The sequence shown here is derived from an EMBL/GenBank/DDBJ whole genome shotgun (WGS) entry which is preliminary data.</text>
</comment>
<reference evidence="13 14" key="1">
    <citation type="submission" date="2020-03" db="EMBL/GenBank/DDBJ databases">
        <authorList>
            <person name="Sun Q."/>
        </authorList>
    </citation>
    <scope>NUCLEOTIDE SEQUENCE [LARGE SCALE GENOMIC DNA]</scope>
    <source>
        <strain evidence="13 14">JC162</strain>
    </source>
</reference>
<dbReference type="Proteomes" id="UP000548582">
    <property type="component" value="Unassembled WGS sequence"/>
</dbReference>
<gene>
    <name evidence="13" type="ORF">GWK16_09010</name>
</gene>
<dbReference type="SUPFAM" id="SSF81653">
    <property type="entry name" value="Calcium ATPase, transduction domain A"/>
    <property type="match status" value="1"/>
</dbReference>
<dbReference type="InterPro" id="IPR044492">
    <property type="entry name" value="P_typ_ATPase_HD_dom"/>
</dbReference>
<dbReference type="PROSITE" id="PS01047">
    <property type="entry name" value="HMA_1"/>
    <property type="match status" value="1"/>
</dbReference>
<dbReference type="InterPro" id="IPR023298">
    <property type="entry name" value="ATPase_P-typ_TM_dom_sf"/>
</dbReference>
<feature type="transmembrane region" description="Helical" evidence="11">
    <location>
        <begin position="428"/>
        <end position="448"/>
    </location>
</feature>
<evidence type="ECO:0000256" key="9">
    <source>
        <dbReference type="ARBA" id="ARBA00022989"/>
    </source>
</evidence>
<keyword evidence="5 11" id="KW-0479">Metal-binding</keyword>
<dbReference type="RefSeq" id="WP_170053583.1">
    <property type="nucleotide sequence ID" value="NZ_JABBKX010000002.1"/>
</dbReference>
<feature type="transmembrane region" description="Helical" evidence="11">
    <location>
        <begin position="244"/>
        <end position="262"/>
    </location>
</feature>
<feature type="domain" description="HMA" evidence="12">
    <location>
        <begin position="74"/>
        <end position="139"/>
    </location>
</feature>
<dbReference type="InterPro" id="IPR017969">
    <property type="entry name" value="Heavy-metal-associated_CS"/>
</dbReference>
<evidence type="ECO:0000256" key="10">
    <source>
        <dbReference type="ARBA" id="ARBA00023136"/>
    </source>
</evidence>
<dbReference type="InterPro" id="IPR059000">
    <property type="entry name" value="ATPase_P-type_domA"/>
</dbReference>
<dbReference type="GO" id="GO:0005507">
    <property type="term" value="F:copper ion binding"/>
    <property type="evidence" value="ECO:0007669"/>
    <property type="project" value="TreeGrafter"/>
</dbReference>
<dbReference type="PROSITE" id="PS01229">
    <property type="entry name" value="COF_2"/>
    <property type="match status" value="1"/>
</dbReference>
<dbReference type="GO" id="GO:0005886">
    <property type="term" value="C:plasma membrane"/>
    <property type="evidence" value="ECO:0007669"/>
    <property type="project" value="UniProtKB-SubCell"/>
</dbReference>
<dbReference type="InterPro" id="IPR027256">
    <property type="entry name" value="P-typ_ATPase_IB"/>
</dbReference>
<feature type="domain" description="HMA" evidence="12">
    <location>
        <begin position="9"/>
        <end position="72"/>
    </location>
</feature>
<dbReference type="CDD" id="cd00371">
    <property type="entry name" value="HMA"/>
    <property type="match status" value="2"/>
</dbReference>
<dbReference type="GO" id="GO:0060003">
    <property type="term" value="P:copper ion export"/>
    <property type="evidence" value="ECO:0007669"/>
    <property type="project" value="UniProtKB-ARBA"/>
</dbReference>
<dbReference type="Gene3D" id="3.40.1110.10">
    <property type="entry name" value="Calcium-transporting ATPase, cytoplasmic domain N"/>
    <property type="match status" value="1"/>
</dbReference>
<dbReference type="Pfam" id="PF00403">
    <property type="entry name" value="HMA"/>
    <property type="match status" value="2"/>
</dbReference>
<dbReference type="PANTHER" id="PTHR43520:SF8">
    <property type="entry name" value="P-TYPE CU(+) TRANSPORTER"/>
    <property type="match status" value="1"/>
</dbReference>
<feature type="transmembrane region" description="Helical" evidence="11">
    <location>
        <begin position="400"/>
        <end position="422"/>
    </location>
</feature>
<dbReference type="SFLD" id="SFLDS00003">
    <property type="entry name" value="Haloacid_Dehalogenase"/>
    <property type="match status" value="1"/>
</dbReference>
<feature type="transmembrane region" description="Helical" evidence="11">
    <location>
        <begin position="158"/>
        <end position="178"/>
    </location>
</feature>
<evidence type="ECO:0000256" key="8">
    <source>
        <dbReference type="ARBA" id="ARBA00022967"/>
    </source>
</evidence>
<keyword evidence="8" id="KW-1278">Translocase</keyword>
<comment type="similarity">
    <text evidence="2 11">Belongs to the cation transport ATPase (P-type) (TC 3.A.3) family. Type IB subfamily.</text>
</comment>
<evidence type="ECO:0000256" key="7">
    <source>
        <dbReference type="ARBA" id="ARBA00022840"/>
    </source>
</evidence>
<evidence type="ECO:0000256" key="6">
    <source>
        <dbReference type="ARBA" id="ARBA00022741"/>
    </source>
</evidence>
<dbReference type="Gene3D" id="2.70.150.10">
    <property type="entry name" value="Calcium-transporting ATPase, cytoplasmic transduction domain A"/>
    <property type="match status" value="1"/>
</dbReference>
<dbReference type="GO" id="GO:0043682">
    <property type="term" value="F:P-type divalent copper transporter activity"/>
    <property type="evidence" value="ECO:0007669"/>
    <property type="project" value="TreeGrafter"/>
</dbReference>
<dbReference type="InterPro" id="IPR006121">
    <property type="entry name" value="HMA_dom"/>
</dbReference>